<evidence type="ECO:0000256" key="5">
    <source>
        <dbReference type="ARBA" id="ARBA00023136"/>
    </source>
</evidence>
<keyword evidence="9" id="KW-1185">Reference proteome</keyword>
<feature type="transmembrane region" description="Helical" evidence="7">
    <location>
        <begin position="87"/>
        <end position="111"/>
    </location>
</feature>
<evidence type="ECO:0000256" key="4">
    <source>
        <dbReference type="ARBA" id="ARBA00022989"/>
    </source>
</evidence>
<evidence type="ECO:0000256" key="6">
    <source>
        <dbReference type="ARBA" id="ARBA00044504"/>
    </source>
</evidence>
<comment type="subcellular location">
    <subcellularLocation>
        <location evidence="1">Membrane</location>
        <topology evidence="1">Multi-pass membrane protein</topology>
    </subcellularLocation>
</comment>
<name>A0A6A4LZQ3_9ERIC</name>
<keyword evidence="5 7" id="KW-0472">Membrane</keyword>
<dbReference type="SUPFAM" id="SSF103473">
    <property type="entry name" value="MFS general substrate transporter"/>
    <property type="match status" value="1"/>
</dbReference>
<dbReference type="InterPro" id="IPR000109">
    <property type="entry name" value="POT_fam"/>
</dbReference>
<dbReference type="Pfam" id="PF00854">
    <property type="entry name" value="PTR2"/>
    <property type="match status" value="1"/>
</dbReference>
<sequence length="274" mass="30183">MAGGQRAQGLNKPCILLIVVKDKSDSWYGEVCIQRGGIKFGNYLTDVLKMSNSTAAKTVNSWCGFTSMLPLLVAPLADYYWDQYSTILVSCSLYVLVIYSWTSALTSTALVRPRISINKTGPSSSLFWSLYMISLGQGGYNPSLQAFGADQLEIDEEILPCSSKNDEISDKKSLFFQWWYFGICSGSLLGVSLMAYVQDTFGWGLGFAIPTIIMVTSIALFSCGSRFYALKQPKGSSVAFKSFENMVHAMKATALKIVNVRFALLNKSDVVELE</sequence>
<keyword evidence="4 7" id="KW-1133">Transmembrane helix</keyword>
<dbReference type="GO" id="GO:0022857">
    <property type="term" value="F:transmembrane transporter activity"/>
    <property type="evidence" value="ECO:0007669"/>
    <property type="project" value="InterPro"/>
</dbReference>
<dbReference type="GO" id="GO:0016020">
    <property type="term" value="C:membrane"/>
    <property type="evidence" value="ECO:0007669"/>
    <property type="project" value="UniProtKB-SubCell"/>
</dbReference>
<gene>
    <name evidence="8" type="ORF">C3L33_01568</name>
</gene>
<organism evidence="8 9">
    <name type="scientific">Rhododendron williamsianum</name>
    <dbReference type="NCBI Taxonomy" id="262921"/>
    <lineage>
        <taxon>Eukaryota</taxon>
        <taxon>Viridiplantae</taxon>
        <taxon>Streptophyta</taxon>
        <taxon>Embryophyta</taxon>
        <taxon>Tracheophyta</taxon>
        <taxon>Spermatophyta</taxon>
        <taxon>Magnoliopsida</taxon>
        <taxon>eudicotyledons</taxon>
        <taxon>Gunneridae</taxon>
        <taxon>Pentapetalae</taxon>
        <taxon>asterids</taxon>
        <taxon>Ericales</taxon>
        <taxon>Ericaceae</taxon>
        <taxon>Ericoideae</taxon>
        <taxon>Rhodoreae</taxon>
        <taxon>Rhododendron</taxon>
    </lineage>
</organism>
<dbReference type="EMBL" id="QEFC01000086">
    <property type="protein sequence ID" value="KAE9466516.1"/>
    <property type="molecule type" value="Genomic_DNA"/>
</dbReference>
<comment type="caution">
    <text evidence="8">The sequence shown here is derived from an EMBL/GenBank/DDBJ whole genome shotgun (WGS) entry which is preliminary data.</text>
</comment>
<evidence type="ECO:0000256" key="7">
    <source>
        <dbReference type="SAM" id="Phobius"/>
    </source>
</evidence>
<evidence type="ECO:0000313" key="9">
    <source>
        <dbReference type="Proteomes" id="UP000428333"/>
    </source>
</evidence>
<evidence type="ECO:0000256" key="2">
    <source>
        <dbReference type="ARBA" id="ARBA00005982"/>
    </source>
</evidence>
<feature type="transmembrane region" description="Helical" evidence="7">
    <location>
        <begin position="203"/>
        <end position="224"/>
    </location>
</feature>
<accession>A0A6A4LZQ3</accession>
<dbReference type="PANTHER" id="PTHR11654">
    <property type="entry name" value="OLIGOPEPTIDE TRANSPORTER-RELATED"/>
    <property type="match status" value="1"/>
</dbReference>
<protein>
    <submittedName>
        <fullName evidence="8">Uncharacterized protein</fullName>
    </submittedName>
</protein>
<dbReference type="Proteomes" id="UP000428333">
    <property type="component" value="Linkage Group LG01"/>
</dbReference>
<evidence type="ECO:0000313" key="8">
    <source>
        <dbReference type="EMBL" id="KAE9466516.1"/>
    </source>
</evidence>
<proteinExistence type="inferred from homology"/>
<dbReference type="Gene3D" id="1.20.1250.20">
    <property type="entry name" value="MFS general substrate transporter like domains"/>
    <property type="match status" value="1"/>
</dbReference>
<dbReference type="AlphaFoldDB" id="A0A6A4LZQ3"/>
<comment type="similarity">
    <text evidence="2">Belongs to the major facilitator superfamily. Proton-dependent oligopeptide transporter (POT/PTR) (TC 2.A.17) family.</text>
</comment>
<dbReference type="InterPro" id="IPR036259">
    <property type="entry name" value="MFS_trans_sf"/>
</dbReference>
<evidence type="ECO:0000256" key="1">
    <source>
        <dbReference type="ARBA" id="ARBA00004141"/>
    </source>
</evidence>
<feature type="non-terminal residue" evidence="8">
    <location>
        <position position="1"/>
    </location>
</feature>
<evidence type="ECO:0000256" key="3">
    <source>
        <dbReference type="ARBA" id="ARBA00022692"/>
    </source>
</evidence>
<reference evidence="8 9" key="1">
    <citation type="journal article" date="2019" name="Genome Biol. Evol.">
        <title>The Rhododendron genome and chromosomal organization provide insight into shared whole-genome duplications across the heath family (Ericaceae).</title>
        <authorList>
            <person name="Soza V.L."/>
            <person name="Lindsley D."/>
            <person name="Waalkes A."/>
            <person name="Ramage E."/>
            <person name="Patwardhan R.P."/>
            <person name="Burton J.N."/>
            <person name="Adey A."/>
            <person name="Kumar A."/>
            <person name="Qiu R."/>
            <person name="Shendure J."/>
            <person name="Hall B."/>
        </authorList>
    </citation>
    <scope>NUCLEOTIDE SEQUENCE [LARGE SCALE GENOMIC DNA]</scope>
    <source>
        <strain evidence="8">RSF 1966-606</strain>
    </source>
</reference>
<feature type="transmembrane region" description="Helical" evidence="7">
    <location>
        <begin position="178"/>
        <end position="197"/>
    </location>
</feature>
<comment type="similarity">
    <text evidence="6">Belongs to the major facilitator superfamily. Phosphate:H(+) symporter (TC 2.A.1.9) family.</text>
</comment>
<dbReference type="OrthoDB" id="8904098at2759"/>
<feature type="transmembrane region" description="Helical" evidence="7">
    <location>
        <begin position="59"/>
        <end position="81"/>
    </location>
</feature>
<keyword evidence="3 7" id="KW-0812">Transmembrane</keyword>